<dbReference type="SUPFAM" id="SSF49384">
    <property type="entry name" value="Carbohydrate-binding domain"/>
    <property type="match status" value="1"/>
</dbReference>
<dbReference type="PATRIC" id="fig|36849.3.peg.412"/>
<dbReference type="InterPro" id="IPR008965">
    <property type="entry name" value="CBM2/CBM3_carb-bd_dom_sf"/>
</dbReference>
<dbReference type="GO" id="GO:0030247">
    <property type="term" value="F:polysaccharide binding"/>
    <property type="evidence" value="ECO:0007669"/>
    <property type="project" value="UniProtKB-UniRule"/>
</dbReference>
<dbReference type="GO" id="GO:0005975">
    <property type="term" value="P:carbohydrate metabolic process"/>
    <property type="evidence" value="ECO:0007669"/>
    <property type="project" value="InterPro"/>
</dbReference>
<gene>
    <name evidence="3" type="ORF">OXPF_03810</name>
</gene>
<evidence type="ECO:0000256" key="1">
    <source>
        <dbReference type="SAM" id="SignalP"/>
    </source>
</evidence>
<proteinExistence type="predicted"/>
<sequence>MKKIIFALLLVLTMATSLVAGTLAMYTTSIDNLADGSVVAKEFVFVGSGTDSFQHGIKIAPTETVRWQFKVKNYENHIITETDLYYKLTFNVNASAGKKTIQPLVVNVKDSGGNILNSVAGIGTFDVIGSFPLSESGQERDYTIEIYWPGDKNTDINYAGSNFGTTINVDAVASQLPFDGSNPGNENPNEESEISVRYETTAPWQNGQSGINEFEYKVTITNNSDEAIEDWEIAFSLPADRITRAWSNARMVSGLPEGSYKFINPGYNNVATDDILPGQSVSFRGPAIGNGTEAIRNISVGGSNMAPSSNVDLTYEFGKSSLN</sequence>
<dbReference type="Proteomes" id="UP000050326">
    <property type="component" value="Unassembled WGS sequence"/>
</dbReference>
<organism evidence="3 4">
    <name type="scientific">Oxobacter pfennigii</name>
    <dbReference type="NCBI Taxonomy" id="36849"/>
    <lineage>
        <taxon>Bacteria</taxon>
        <taxon>Bacillati</taxon>
        <taxon>Bacillota</taxon>
        <taxon>Clostridia</taxon>
        <taxon>Eubacteriales</taxon>
        <taxon>Clostridiaceae</taxon>
        <taxon>Oxobacter</taxon>
    </lineage>
</organism>
<feature type="chain" id="PRO_5039322816" evidence="1">
    <location>
        <begin position="21"/>
        <end position="323"/>
    </location>
</feature>
<dbReference type="OrthoDB" id="1792886at2"/>
<keyword evidence="4" id="KW-1185">Reference proteome</keyword>
<dbReference type="RefSeq" id="WP_054873529.1">
    <property type="nucleotide sequence ID" value="NZ_LKET01000016.1"/>
</dbReference>
<dbReference type="STRING" id="36849.OXPF_03810"/>
<accession>A0A0P8YFQ6</accession>
<dbReference type="GO" id="GO:0004553">
    <property type="term" value="F:hydrolase activity, hydrolyzing O-glycosyl compounds"/>
    <property type="evidence" value="ECO:0007669"/>
    <property type="project" value="InterPro"/>
</dbReference>
<keyword evidence="1" id="KW-0732">Signal</keyword>
<dbReference type="PROSITE" id="PS51173">
    <property type="entry name" value="CBM2"/>
    <property type="match status" value="1"/>
</dbReference>
<feature type="domain" description="CBM2" evidence="2">
    <location>
        <begin position="187"/>
        <end position="308"/>
    </location>
</feature>
<name>A0A0P8YFQ6_9CLOT</name>
<dbReference type="InterPro" id="IPR012291">
    <property type="entry name" value="CBM2_carb-bd_dom_sf"/>
</dbReference>
<evidence type="ECO:0000313" key="3">
    <source>
        <dbReference type="EMBL" id="KPU45913.1"/>
    </source>
</evidence>
<reference evidence="3 4" key="1">
    <citation type="submission" date="2015-09" db="EMBL/GenBank/DDBJ databases">
        <title>Genome sequence of Oxobacter pfennigii DSM 3222.</title>
        <authorList>
            <person name="Poehlein A."/>
            <person name="Bengelsdorf F.R."/>
            <person name="Schiel-Bengelsdorf B."/>
            <person name="Duerre P."/>
            <person name="Daniel R."/>
        </authorList>
    </citation>
    <scope>NUCLEOTIDE SEQUENCE [LARGE SCALE GENOMIC DNA]</scope>
    <source>
        <strain evidence="3 4">DSM 3222</strain>
    </source>
</reference>
<dbReference type="AlphaFoldDB" id="A0A0P8YFQ6"/>
<dbReference type="InterPro" id="IPR001919">
    <property type="entry name" value="CBD2"/>
</dbReference>
<evidence type="ECO:0000313" key="4">
    <source>
        <dbReference type="Proteomes" id="UP000050326"/>
    </source>
</evidence>
<dbReference type="Pfam" id="PF00553">
    <property type="entry name" value="CBM_2"/>
    <property type="match status" value="1"/>
</dbReference>
<comment type="caution">
    <text evidence="3">The sequence shown here is derived from an EMBL/GenBank/DDBJ whole genome shotgun (WGS) entry which is preliminary data.</text>
</comment>
<dbReference type="SMART" id="SM00637">
    <property type="entry name" value="CBD_II"/>
    <property type="match status" value="1"/>
</dbReference>
<dbReference type="Gene3D" id="2.60.40.290">
    <property type="match status" value="1"/>
</dbReference>
<evidence type="ECO:0000259" key="2">
    <source>
        <dbReference type="PROSITE" id="PS51173"/>
    </source>
</evidence>
<protein>
    <submittedName>
        <fullName evidence="3">Cellulose binding domain protein</fullName>
    </submittedName>
</protein>
<dbReference type="EMBL" id="LKET01000016">
    <property type="protein sequence ID" value="KPU45913.1"/>
    <property type="molecule type" value="Genomic_DNA"/>
</dbReference>
<feature type="signal peptide" evidence="1">
    <location>
        <begin position="1"/>
        <end position="20"/>
    </location>
</feature>